<name>A0A6M3IYM7_9ZZZZ</name>
<organism evidence="1">
    <name type="scientific">viral metagenome</name>
    <dbReference type="NCBI Taxonomy" id="1070528"/>
    <lineage>
        <taxon>unclassified sequences</taxon>
        <taxon>metagenomes</taxon>
        <taxon>organismal metagenomes</taxon>
    </lineage>
</organism>
<dbReference type="EMBL" id="MT141462">
    <property type="protein sequence ID" value="QJA62135.1"/>
    <property type="molecule type" value="Genomic_DNA"/>
</dbReference>
<sequence>MDTRDLVKTTRTNIGYSKKRFASILGVSENAVHRWELPSENKDHRTPEGSAIQLIRNLRVQLKMEVD</sequence>
<proteinExistence type="predicted"/>
<evidence type="ECO:0000313" key="1">
    <source>
        <dbReference type="EMBL" id="QJA62135.1"/>
    </source>
</evidence>
<dbReference type="SUPFAM" id="SSF47413">
    <property type="entry name" value="lambda repressor-like DNA-binding domains"/>
    <property type="match status" value="1"/>
</dbReference>
<dbReference type="AlphaFoldDB" id="A0A6M3IYM7"/>
<accession>A0A6M3IYM7</accession>
<protein>
    <submittedName>
        <fullName evidence="1">Uncharacterized protein</fullName>
    </submittedName>
</protein>
<gene>
    <name evidence="1" type="ORF">MM415B00826_0046</name>
</gene>
<dbReference type="GO" id="GO:0003677">
    <property type="term" value="F:DNA binding"/>
    <property type="evidence" value="ECO:0007669"/>
    <property type="project" value="InterPro"/>
</dbReference>
<reference evidence="1" key="1">
    <citation type="submission" date="2020-03" db="EMBL/GenBank/DDBJ databases">
        <title>The deep terrestrial virosphere.</title>
        <authorList>
            <person name="Holmfeldt K."/>
            <person name="Nilsson E."/>
            <person name="Simone D."/>
            <person name="Lopez-Fernandez M."/>
            <person name="Wu X."/>
            <person name="de Brujin I."/>
            <person name="Lundin D."/>
            <person name="Andersson A."/>
            <person name="Bertilsson S."/>
            <person name="Dopson M."/>
        </authorList>
    </citation>
    <scope>NUCLEOTIDE SEQUENCE</scope>
    <source>
        <strain evidence="1">MM415B00826</strain>
    </source>
</reference>
<dbReference type="InterPro" id="IPR010982">
    <property type="entry name" value="Lambda_DNA-bd_dom_sf"/>
</dbReference>
<dbReference type="Gene3D" id="1.10.260.40">
    <property type="entry name" value="lambda repressor-like DNA-binding domains"/>
    <property type="match status" value="1"/>
</dbReference>